<evidence type="ECO:0000256" key="6">
    <source>
        <dbReference type="ARBA" id="ARBA00048576"/>
    </source>
</evidence>
<proteinExistence type="predicted"/>
<dbReference type="EC" id="2.3.1.184" evidence="1"/>
<dbReference type="Gene3D" id="3.40.630.30">
    <property type="match status" value="1"/>
</dbReference>
<keyword evidence="8" id="KW-1185">Reference proteome</keyword>
<accession>A0ABP6YXT9</accession>
<name>A0ABP6YXT9_9ACTN</name>
<dbReference type="PANTHER" id="PTHR39322">
    <property type="entry name" value="ACYL-HOMOSERINE-LACTONE SYNTHASE"/>
    <property type="match status" value="1"/>
</dbReference>
<dbReference type="PROSITE" id="PS51187">
    <property type="entry name" value="AUTOINDUCER_SYNTH_2"/>
    <property type="match status" value="1"/>
</dbReference>
<comment type="catalytic activity">
    <reaction evidence="6">
        <text>a fatty acyl-[ACP] + S-adenosyl-L-methionine = an N-acyl-L-homoserine lactone + S-methyl-5'-thioadenosine + holo-[ACP] + H(+)</text>
        <dbReference type="Rhea" id="RHEA:10096"/>
        <dbReference type="Rhea" id="RHEA-COMP:9685"/>
        <dbReference type="Rhea" id="RHEA-COMP:14125"/>
        <dbReference type="ChEBI" id="CHEBI:15378"/>
        <dbReference type="ChEBI" id="CHEBI:17509"/>
        <dbReference type="ChEBI" id="CHEBI:55474"/>
        <dbReference type="ChEBI" id="CHEBI:59789"/>
        <dbReference type="ChEBI" id="CHEBI:64479"/>
        <dbReference type="ChEBI" id="CHEBI:138651"/>
        <dbReference type="EC" id="2.3.1.184"/>
    </reaction>
</comment>
<evidence type="ECO:0000256" key="5">
    <source>
        <dbReference type="ARBA" id="ARBA00022929"/>
    </source>
</evidence>
<dbReference type="RefSeq" id="WP_345571552.1">
    <property type="nucleotide sequence ID" value="NZ_BAABDQ010000026.1"/>
</dbReference>
<keyword evidence="5" id="KW-0071">Autoinducer synthesis</keyword>
<evidence type="ECO:0000313" key="7">
    <source>
        <dbReference type="EMBL" id="GAA3591341.1"/>
    </source>
</evidence>
<evidence type="ECO:0000256" key="2">
    <source>
        <dbReference type="ARBA" id="ARBA00022654"/>
    </source>
</evidence>
<dbReference type="InterPro" id="IPR001690">
    <property type="entry name" value="Autoind_synthase"/>
</dbReference>
<keyword evidence="3" id="KW-0808">Transferase</keyword>
<dbReference type="InterPro" id="IPR016181">
    <property type="entry name" value="Acyl_CoA_acyltransferase"/>
</dbReference>
<dbReference type="PROSITE" id="PS00949">
    <property type="entry name" value="AUTOINDUCER_SYNTH_1"/>
    <property type="match status" value="1"/>
</dbReference>
<dbReference type="PRINTS" id="PR01549">
    <property type="entry name" value="AUTOINDCRSYN"/>
</dbReference>
<evidence type="ECO:0000256" key="4">
    <source>
        <dbReference type="ARBA" id="ARBA00022691"/>
    </source>
</evidence>
<dbReference type="Pfam" id="PF00765">
    <property type="entry name" value="Autoind_synth"/>
    <property type="match status" value="1"/>
</dbReference>
<gene>
    <name evidence="7" type="primary">bspI3</name>
    <name evidence="7" type="ORF">GCM10022419_087650</name>
</gene>
<keyword evidence="4" id="KW-0949">S-adenosyl-L-methionine</keyword>
<dbReference type="PANTHER" id="PTHR39322:SF1">
    <property type="entry name" value="ISOVALERYL-HOMOSERINE LACTONE SYNTHASE"/>
    <property type="match status" value="1"/>
</dbReference>
<protein>
    <recommendedName>
        <fullName evidence="1">acyl-homoserine-lactone synthase</fullName>
        <ecNumber evidence="1">2.3.1.184</ecNumber>
    </recommendedName>
</protein>
<evidence type="ECO:0000313" key="8">
    <source>
        <dbReference type="Proteomes" id="UP001500630"/>
    </source>
</evidence>
<dbReference type="EMBL" id="BAABDQ010000026">
    <property type="protein sequence ID" value="GAA3591341.1"/>
    <property type="molecule type" value="Genomic_DNA"/>
</dbReference>
<evidence type="ECO:0000256" key="3">
    <source>
        <dbReference type="ARBA" id="ARBA00022679"/>
    </source>
</evidence>
<dbReference type="Proteomes" id="UP001500630">
    <property type="component" value="Unassembled WGS sequence"/>
</dbReference>
<organism evidence="7 8">
    <name type="scientific">Nonomuraea rosea</name>
    <dbReference type="NCBI Taxonomy" id="638574"/>
    <lineage>
        <taxon>Bacteria</taxon>
        <taxon>Bacillati</taxon>
        <taxon>Actinomycetota</taxon>
        <taxon>Actinomycetes</taxon>
        <taxon>Streptosporangiales</taxon>
        <taxon>Streptosporangiaceae</taxon>
        <taxon>Nonomuraea</taxon>
    </lineage>
</organism>
<sequence>MGDSPGETCTQRVVAGRAGELPAWLLDGMFRLRHEVFYERLRWDVHSAHGRERDLYDDCDPVYVIGYVEGCDEVTGCCRLLPTDGPYMLRDVFSETLRGGPAPHDPAVWELSRLAAGRAWSRGLSAGFGPLARALIWEAFRWVDRHGDTVIGVSSVAVERSVNAMGIETRRFGDGRATRVGKLLCSAYATSTRDFLDNAAPVPMAELRCGNGHRGR</sequence>
<dbReference type="InterPro" id="IPR018311">
    <property type="entry name" value="Autoind_synth_CS"/>
</dbReference>
<evidence type="ECO:0000256" key="1">
    <source>
        <dbReference type="ARBA" id="ARBA00012340"/>
    </source>
</evidence>
<comment type="caution">
    <text evidence="7">The sequence shown here is derived from an EMBL/GenBank/DDBJ whole genome shotgun (WGS) entry which is preliminary data.</text>
</comment>
<dbReference type="SUPFAM" id="SSF55729">
    <property type="entry name" value="Acyl-CoA N-acyltransferases (Nat)"/>
    <property type="match status" value="1"/>
</dbReference>
<keyword evidence="2" id="KW-0673">Quorum sensing</keyword>
<reference evidence="8" key="1">
    <citation type="journal article" date="2019" name="Int. J. Syst. Evol. Microbiol.">
        <title>The Global Catalogue of Microorganisms (GCM) 10K type strain sequencing project: providing services to taxonomists for standard genome sequencing and annotation.</title>
        <authorList>
            <consortium name="The Broad Institute Genomics Platform"/>
            <consortium name="The Broad Institute Genome Sequencing Center for Infectious Disease"/>
            <person name="Wu L."/>
            <person name="Ma J."/>
        </authorList>
    </citation>
    <scope>NUCLEOTIDE SEQUENCE [LARGE SCALE GENOMIC DNA]</scope>
    <source>
        <strain evidence="8">JCM 17326</strain>
    </source>
</reference>